<evidence type="ECO:0000313" key="2">
    <source>
        <dbReference type="Proteomes" id="UP000517916"/>
    </source>
</evidence>
<comment type="caution">
    <text evidence="1">The sequence shown here is derived from an EMBL/GenBank/DDBJ whole genome shotgun (WGS) entry which is preliminary data.</text>
</comment>
<gene>
    <name evidence="1" type="ORF">BC739_003518</name>
</gene>
<evidence type="ECO:0000313" key="1">
    <source>
        <dbReference type="EMBL" id="MBA8926319.1"/>
    </source>
</evidence>
<reference evidence="1 2" key="1">
    <citation type="submission" date="2020-08" db="EMBL/GenBank/DDBJ databases">
        <title>Genomic Encyclopedia of Archaeal and Bacterial Type Strains, Phase II (KMG-II): from individual species to whole genera.</title>
        <authorList>
            <person name="Goeker M."/>
        </authorList>
    </citation>
    <scope>NUCLEOTIDE SEQUENCE [LARGE SCALE GENOMIC DNA]</scope>
    <source>
        <strain evidence="1 2">DSM 43850</strain>
    </source>
</reference>
<organism evidence="1 2">
    <name type="scientific">Kutzneria viridogrisea</name>
    <dbReference type="NCBI Taxonomy" id="47990"/>
    <lineage>
        <taxon>Bacteria</taxon>
        <taxon>Bacillati</taxon>
        <taxon>Actinomycetota</taxon>
        <taxon>Actinomycetes</taxon>
        <taxon>Pseudonocardiales</taxon>
        <taxon>Pseudonocardiaceae</taxon>
        <taxon>Kutzneria</taxon>
    </lineage>
</organism>
<dbReference type="Proteomes" id="UP000517916">
    <property type="component" value="Unassembled WGS sequence"/>
</dbReference>
<accession>A0ABR6BIA4</accession>
<proteinExistence type="predicted"/>
<keyword evidence="2" id="KW-1185">Reference proteome</keyword>
<protein>
    <submittedName>
        <fullName evidence="1">Uncharacterized protein</fullName>
    </submittedName>
</protein>
<name>A0ABR6BIA4_9PSEU</name>
<sequence>MRTGMRVVNRLPRVERRMARAEQELRGVRREDE</sequence>
<dbReference type="EMBL" id="JACJID010000002">
    <property type="protein sequence ID" value="MBA8926319.1"/>
    <property type="molecule type" value="Genomic_DNA"/>
</dbReference>